<sequence length="82" mass="9166">TLPPLLWLIYCSISDPWIEFWNCGPHQAGQRMAQPVEFPLRTFCRKLTSEPEAWALPPIPASPGPHLAGDVLSKVFPHLTSC</sequence>
<keyword evidence="2" id="KW-1185">Reference proteome</keyword>
<organism evidence="1 2">
    <name type="scientific">Gulo gulo</name>
    <name type="common">Wolverine</name>
    <name type="synonym">Gluton</name>
    <dbReference type="NCBI Taxonomy" id="48420"/>
    <lineage>
        <taxon>Eukaryota</taxon>
        <taxon>Metazoa</taxon>
        <taxon>Chordata</taxon>
        <taxon>Craniata</taxon>
        <taxon>Vertebrata</taxon>
        <taxon>Euteleostomi</taxon>
        <taxon>Mammalia</taxon>
        <taxon>Eutheria</taxon>
        <taxon>Laurasiatheria</taxon>
        <taxon>Carnivora</taxon>
        <taxon>Caniformia</taxon>
        <taxon>Musteloidea</taxon>
        <taxon>Mustelidae</taxon>
        <taxon>Guloninae</taxon>
        <taxon>Gulo</taxon>
    </lineage>
</organism>
<protein>
    <submittedName>
        <fullName evidence="1">Uncharacterized protein</fullName>
    </submittedName>
</protein>
<reference evidence="1 2" key="1">
    <citation type="submission" date="2018-10" db="EMBL/GenBank/DDBJ databases">
        <authorList>
            <person name="Ekblom R."/>
            <person name="Jareborg N."/>
        </authorList>
    </citation>
    <scope>NUCLEOTIDE SEQUENCE [LARGE SCALE GENOMIC DNA]</scope>
    <source>
        <tissue evidence="1">Muscle</tissue>
    </source>
</reference>
<dbReference type="EMBL" id="CYRY02002609">
    <property type="protein sequence ID" value="VCW67342.1"/>
    <property type="molecule type" value="Genomic_DNA"/>
</dbReference>
<accession>A0A9X9LG45</accession>
<gene>
    <name evidence="1" type="ORF">BN2614_LOCUS7</name>
</gene>
<name>A0A9X9LG45_GULGU</name>
<evidence type="ECO:0000313" key="1">
    <source>
        <dbReference type="EMBL" id="VCW67342.1"/>
    </source>
</evidence>
<proteinExistence type="predicted"/>
<dbReference type="Proteomes" id="UP000269945">
    <property type="component" value="Unassembled WGS sequence"/>
</dbReference>
<dbReference type="AlphaFoldDB" id="A0A9X9LG45"/>
<evidence type="ECO:0000313" key="2">
    <source>
        <dbReference type="Proteomes" id="UP000269945"/>
    </source>
</evidence>
<feature type="non-terminal residue" evidence="1">
    <location>
        <position position="1"/>
    </location>
</feature>
<comment type="caution">
    <text evidence="1">The sequence shown here is derived from an EMBL/GenBank/DDBJ whole genome shotgun (WGS) entry which is preliminary data.</text>
</comment>